<accession>A0ABT1G8A6</accession>
<evidence type="ECO:0000259" key="1">
    <source>
        <dbReference type="Pfam" id="PF13460"/>
    </source>
</evidence>
<comment type="caution">
    <text evidence="2">The sequence shown here is derived from an EMBL/GenBank/DDBJ whole genome shotgun (WGS) entry which is preliminary data.</text>
</comment>
<dbReference type="Gene3D" id="3.40.50.720">
    <property type="entry name" value="NAD(P)-binding Rossmann-like Domain"/>
    <property type="match status" value="1"/>
</dbReference>
<keyword evidence="3" id="KW-1185">Reference proteome</keyword>
<dbReference type="SUPFAM" id="SSF51735">
    <property type="entry name" value="NAD(P)-binding Rossmann-fold domains"/>
    <property type="match status" value="1"/>
</dbReference>
<dbReference type="InterPro" id="IPR036291">
    <property type="entry name" value="NAD(P)-bd_dom_sf"/>
</dbReference>
<dbReference type="PANTHER" id="PTHR43355:SF2">
    <property type="entry name" value="FLAVIN REDUCTASE (NADPH)"/>
    <property type="match status" value="1"/>
</dbReference>
<gene>
    <name evidence="2" type="ORF">J2T60_000553</name>
</gene>
<evidence type="ECO:0000313" key="3">
    <source>
        <dbReference type="Proteomes" id="UP001523550"/>
    </source>
</evidence>
<name>A0ABT1G8A6_9GAMM</name>
<dbReference type="Proteomes" id="UP001523550">
    <property type="component" value="Unassembled WGS sequence"/>
</dbReference>
<dbReference type="Pfam" id="PF13460">
    <property type="entry name" value="NAD_binding_10"/>
    <property type="match status" value="1"/>
</dbReference>
<organism evidence="2 3">
    <name type="scientific">Natronospira proteinivora</name>
    <dbReference type="NCBI Taxonomy" id="1807133"/>
    <lineage>
        <taxon>Bacteria</taxon>
        <taxon>Pseudomonadati</taxon>
        <taxon>Pseudomonadota</taxon>
        <taxon>Gammaproteobacteria</taxon>
        <taxon>Natronospirales</taxon>
        <taxon>Natronospiraceae</taxon>
        <taxon>Natronospira</taxon>
    </lineage>
</organism>
<feature type="domain" description="NAD(P)-binding" evidence="1">
    <location>
        <begin position="7"/>
        <end position="203"/>
    </location>
</feature>
<sequence>MKLIVFGATGDVGRMITSEALSRGHCVTAVARKTKPLADIPGLFERADADLLANPGRATELITGHDAAISALRPPQGREPQLVDLTRAVLGGATANDVPVFVTGGAATLKLPDGSGHTVLSAPAFLPDSVRPIAEACAAQQALLDPTEGVAWFHLLPPPILIDGPRTGTYGWGRNTLVTDAEGTSQISYADFAAAMIDLVESPPPAPMRGTVAWQ</sequence>
<dbReference type="EMBL" id="JALJYF010000001">
    <property type="protein sequence ID" value="MCP1726588.1"/>
    <property type="molecule type" value="Genomic_DNA"/>
</dbReference>
<evidence type="ECO:0000313" key="2">
    <source>
        <dbReference type="EMBL" id="MCP1726588.1"/>
    </source>
</evidence>
<dbReference type="RefSeq" id="WP_253445121.1">
    <property type="nucleotide sequence ID" value="NZ_JALJYF010000001.1"/>
</dbReference>
<protein>
    <submittedName>
        <fullName evidence="2">NADH-flavin reductase</fullName>
    </submittedName>
</protein>
<dbReference type="PANTHER" id="PTHR43355">
    <property type="entry name" value="FLAVIN REDUCTASE (NADPH)"/>
    <property type="match status" value="1"/>
</dbReference>
<dbReference type="InterPro" id="IPR051606">
    <property type="entry name" value="Polyketide_Oxido-like"/>
</dbReference>
<proteinExistence type="predicted"/>
<dbReference type="InterPro" id="IPR016040">
    <property type="entry name" value="NAD(P)-bd_dom"/>
</dbReference>
<reference evidence="2 3" key="1">
    <citation type="submission" date="2022-03" db="EMBL/GenBank/DDBJ databases">
        <title>Genomic Encyclopedia of Type Strains, Phase III (KMG-III): the genomes of soil and plant-associated and newly described type strains.</title>
        <authorList>
            <person name="Whitman W."/>
        </authorList>
    </citation>
    <scope>NUCLEOTIDE SEQUENCE [LARGE SCALE GENOMIC DNA]</scope>
    <source>
        <strain evidence="2 3">BSker1</strain>
    </source>
</reference>